<accession>A0A1G8RJB2</accession>
<proteinExistence type="predicted"/>
<gene>
    <name evidence="1" type="ORF">SAMN05444695_11814</name>
</gene>
<evidence type="ECO:0000313" key="1">
    <source>
        <dbReference type="EMBL" id="SDJ17067.1"/>
    </source>
</evidence>
<dbReference type="AlphaFoldDB" id="A0A1G8RJB2"/>
<reference evidence="1 2" key="1">
    <citation type="submission" date="2016-10" db="EMBL/GenBank/DDBJ databases">
        <authorList>
            <person name="de Groot N.N."/>
        </authorList>
    </citation>
    <scope>NUCLEOTIDE SEQUENCE [LARGE SCALE GENOMIC DNA]</scope>
    <source>
        <strain evidence="1 2">DSM 44892</strain>
    </source>
</reference>
<dbReference type="Proteomes" id="UP000183263">
    <property type="component" value="Unassembled WGS sequence"/>
</dbReference>
<organism evidence="1 2">
    <name type="scientific">Rhodococcus triatomae</name>
    <dbReference type="NCBI Taxonomy" id="300028"/>
    <lineage>
        <taxon>Bacteria</taxon>
        <taxon>Bacillati</taxon>
        <taxon>Actinomycetota</taxon>
        <taxon>Actinomycetes</taxon>
        <taxon>Mycobacteriales</taxon>
        <taxon>Nocardiaceae</taxon>
        <taxon>Rhodococcus</taxon>
    </lineage>
</organism>
<name>A0A1G8RJB2_9NOCA</name>
<keyword evidence="2" id="KW-1185">Reference proteome</keyword>
<sequence>MSLGRRVIDDRRALTSVDPEGRADYTERVARQAHGRD</sequence>
<dbReference type="EMBL" id="FNDN01000018">
    <property type="protein sequence ID" value="SDJ17067.1"/>
    <property type="molecule type" value="Genomic_DNA"/>
</dbReference>
<evidence type="ECO:0000313" key="2">
    <source>
        <dbReference type="Proteomes" id="UP000183263"/>
    </source>
</evidence>
<protein>
    <submittedName>
        <fullName evidence="1">Uncharacterized protein</fullName>
    </submittedName>
</protein>